<dbReference type="Pfam" id="PF15869">
    <property type="entry name" value="TolB_like"/>
    <property type="match status" value="1"/>
</dbReference>
<dbReference type="AlphaFoldDB" id="A0A1H7F154"/>
<keyword evidence="2" id="KW-1185">Reference proteome</keyword>
<proteinExistence type="predicted"/>
<dbReference type="EMBL" id="FNZR01000001">
    <property type="protein sequence ID" value="SEK19843.1"/>
    <property type="molecule type" value="Genomic_DNA"/>
</dbReference>
<organism evidence="1 2">
    <name type="scientific">Parapedobacter koreensis</name>
    <dbReference type="NCBI Taxonomy" id="332977"/>
    <lineage>
        <taxon>Bacteria</taxon>
        <taxon>Pseudomonadati</taxon>
        <taxon>Bacteroidota</taxon>
        <taxon>Sphingobacteriia</taxon>
        <taxon>Sphingobacteriales</taxon>
        <taxon>Sphingobacteriaceae</taxon>
        <taxon>Parapedobacter</taxon>
    </lineage>
</organism>
<dbReference type="InterPro" id="IPR011044">
    <property type="entry name" value="Quino_amine_DH_bsu"/>
</dbReference>
<evidence type="ECO:0000313" key="2">
    <source>
        <dbReference type="Proteomes" id="UP000198916"/>
    </source>
</evidence>
<dbReference type="RefSeq" id="WP_143053755.1">
    <property type="nucleotide sequence ID" value="NZ_FNZR01000001.1"/>
</dbReference>
<evidence type="ECO:0000313" key="1">
    <source>
        <dbReference type="EMBL" id="SEK19843.1"/>
    </source>
</evidence>
<name>A0A1H7F154_9SPHI</name>
<accession>A0A1H7F154</accession>
<gene>
    <name evidence="1" type="ORF">SAMN05421740_101177</name>
</gene>
<dbReference type="OrthoDB" id="1025612at2"/>
<dbReference type="Proteomes" id="UP000198916">
    <property type="component" value="Unassembled WGS sequence"/>
</dbReference>
<protein>
    <submittedName>
        <fullName evidence="1">TolB-like 6-blade propeller-like</fullName>
    </submittedName>
</protein>
<sequence length="344" mass="38988">MKRTFSLLLLLVCMVSCQDNQKESFLDSFSNHYNCSPKVLNEYPVDSLGKPEYIYSWRNYIIVSDLIDNYLLSAYDLDSNQFYRFIEKGGGPNELIDIQQLGAMDENRFFVKSTSGSKLHLYGTNRNKDIASTAIKEILSDFVSVTVDGSMIIGSSKGESRFTISDLDNNEYKKEFGENIGSFSQDMASNILQGLCVGSPETKKIAWFSFYGEAAEFYDYSDTTKVHCLKQHTGALPLVNERYVFDKDSKIGITSLTKSDRYIFALYNGSTLEEIMMSKDLGLLSNKILVYNWEGDPIGVLNLDKKVRSISYNIGSDTLYLIGYEEDSYGYNVCYIDNINIILN</sequence>
<dbReference type="SUPFAM" id="SSF50969">
    <property type="entry name" value="YVTN repeat-like/Quinoprotein amine dehydrogenase"/>
    <property type="match status" value="1"/>
</dbReference>
<reference evidence="2" key="1">
    <citation type="submission" date="2016-10" db="EMBL/GenBank/DDBJ databases">
        <authorList>
            <person name="Varghese N."/>
            <person name="Submissions S."/>
        </authorList>
    </citation>
    <scope>NUCLEOTIDE SEQUENCE [LARGE SCALE GENOMIC DNA]</scope>
    <source>
        <strain evidence="2">Jip14</strain>
    </source>
</reference>